<reference evidence="2 3" key="1">
    <citation type="submission" date="2014-05" db="EMBL/GenBank/DDBJ databases">
        <title>Complete genome sequence of the Streptomyces mutabilis TRM45540.</title>
        <authorList>
            <person name="Luo X."/>
            <person name="Zhang L."/>
        </authorList>
    </citation>
    <scope>NUCLEOTIDE SEQUENCE [LARGE SCALE GENOMIC DNA]</scope>
    <source>
        <strain evidence="2 3">TRM45540</strain>
    </source>
</reference>
<evidence type="ECO:0000313" key="2">
    <source>
        <dbReference type="EMBL" id="KFG75533.1"/>
    </source>
</evidence>
<proteinExistence type="predicted"/>
<accession>A0A086N315</accession>
<sequence>MSAVRATVLRPVAEAARSVRRAGRQALGSVRLSVRQARADLRRTLFGEPERTPSEDRREPSGARTRTLEKRP</sequence>
<gene>
    <name evidence="2" type="ORF">FM21_05205</name>
</gene>
<dbReference type="STRING" id="1915400.FM21_05205"/>
<comment type="caution">
    <text evidence="2">The sequence shown here is derived from an EMBL/GenBank/DDBJ whole genome shotgun (WGS) entry which is preliminary data.</text>
</comment>
<dbReference type="AlphaFoldDB" id="A0A086N315"/>
<dbReference type="Proteomes" id="UP000029095">
    <property type="component" value="Unassembled WGS sequence"/>
</dbReference>
<protein>
    <submittedName>
        <fullName evidence="2">Uncharacterized protein</fullName>
    </submittedName>
</protein>
<keyword evidence="3" id="KW-1185">Reference proteome</keyword>
<dbReference type="HOGENOM" id="CLU_2720653_0_0_11"/>
<name>A0A086N315_9ACTN</name>
<evidence type="ECO:0000313" key="3">
    <source>
        <dbReference type="Proteomes" id="UP000029095"/>
    </source>
</evidence>
<feature type="region of interest" description="Disordered" evidence="1">
    <location>
        <begin position="43"/>
        <end position="72"/>
    </location>
</feature>
<organism evidence="2 3">
    <name type="scientific">Streptomyces mutabilis</name>
    <dbReference type="NCBI Taxonomy" id="67332"/>
    <lineage>
        <taxon>Bacteria</taxon>
        <taxon>Bacillati</taxon>
        <taxon>Actinomycetota</taxon>
        <taxon>Actinomycetes</taxon>
        <taxon>Kitasatosporales</taxon>
        <taxon>Streptomycetaceae</taxon>
        <taxon>Streptomyces</taxon>
    </lineage>
</organism>
<dbReference type="EMBL" id="JNFQ01000001">
    <property type="protein sequence ID" value="KFG75533.1"/>
    <property type="molecule type" value="Genomic_DNA"/>
</dbReference>
<evidence type="ECO:0000256" key="1">
    <source>
        <dbReference type="SAM" id="MobiDB-lite"/>
    </source>
</evidence>